<gene>
    <name evidence="2" type="ORF">NWE54_24295</name>
</gene>
<dbReference type="AlphaFoldDB" id="A0A9E7ZKH8"/>
<keyword evidence="1" id="KW-1133">Transmembrane helix</keyword>
<name>A0A9E7ZKH8_9HYPH</name>
<accession>A0A9E7ZKH8</accession>
<evidence type="ECO:0000256" key="1">
    <source>
        <dbReference type="SAM" id="Phobius"/>
    </source>
</evidence>
<proteinExistence type="predicted"/>
<keyword evidence="1" id="KW-0472">Membrane</keyword>
<reference evidence="2" key="1">
    <citation type="submission" date="2022-08" db="EMBL/GenBank/DDBJ databases">
        <title>Complete Genome Sequences of 2 Bosea sp. soil isolates.</title>
        <authorList>
            <person name="Alvarez Arevalo M."/>
            <person name="Sterndorff E.B."/>
            <person name="Faurdal D."/>
            <person name="Joergensen T.S."/>
            <person name="Weber T."/>
        </authorList>
    </citation>
    <scope>NUCLEOTIDE SEQUENCE</scope>
    <source>
        <strain evidence="2">NBC_00436</strain>
    </source>
</reference>
<sequence length="109" mass="11743">MRRSFDFAVILICLAVGLPVYFVLTLALHASGLHSLWVLPFIGGLMLGRLPMGTRILSSIVLVFLTTGISREALGGWIVGGLANAAAYLIGVALSRLPIWVAKRRRTVV</sequence>
<protein>
    <submittedName>
        <fullName evidence="2">Uncharacterized protein</fullName>
    </submittedName>
</protein>
<feature type="transmembrane region" description="Helical" evidence="1">
    <location>
        <begin position="7"/>
        <end position="28"/>
    </location>
</feature>
<dbReference type="EMBL" id="CP102774">
    <property type="protein sequence ID" value="UZF86838.1"/>
    <property type="molecule type" value="Genomic_DNA"/>
</dbReference>
<evidence type="ECO:0000313" key="2">
    <source>
        <dbReference type="EMBL" id="UZF86838.1"/>
    </source>
</evidence>
<organism evidence="2">
    <name type="scientific">Bosea sp. NBC_00436</name>
    <dbReference type="NCBI Taxonomy" id="2969620"/>
    <lineage>
        <taxon>Bacteria</taxon>
        <taxon>Pseudomonadati</taxon>
        <taxon>Pseudomonadota</taxon>
        <taxon>Alphaproteobacteria</taxon>
        <taxon>Hyphomicrobiales</taxon>
        <taxon>Boseaceae</taxon>
        <taxon>Bosea</taxon>
    </lineage>
</organism>
<keyword evidence="1" id="KW-0812">Transmembrane</keyword>